<accession>A0A420XNI4</accession>
<dbReference type="RefSeq" id="WP_121193566.1">
    <property type="nucleotide sequence ID" value="NZ_RBWV01000012.1"/>
</dbReference>
<dbReference type="InterPro" id="IPR050768">
    <property type="entry name" value="UPF0353/GerABKA_families"/>
</dbReference>
<dbReference type="InterPro" id="IPR002035">
    <property type="entry name" value="VWF_A"/>
</dbReference>
<keyword evidence="1" id="KW-1003">Cell membrane</keyword>
<organism evidence="7 8">
    <name type="scientific">Motilibacter peucedani</name>
    <dbReference type="NCBI Taxonomy" id="598650"/>
    <lineage>
        <taxon>Bacteria</taxon>
        <taxon>Bacillati</taxon>
        <taxon>Actinomycetota</taxon>
        <taxon>Actinomycetes</taxon>
        <taxon>Motilibacterales</taxon>
        <taxon>Motilibacteraceae</taxon>
        <taxon>Motilibacter</taxon>
    </lineage>
</organism>
<name>A0A420XNI4_9ACTN</name>
<protein>
    <submittedName>
        <fullName evidence="7">Ca-activated chloride channel family protein</fullName>
    </submittedName>
</protein>
<evidence type="ECO:0000313" key="7">
    <source>
        <dbReference type="EMBL" id="RKS73745.1"/>
    </source>
</evidence>
<keyword evidence="4 5" id="KW-0472">Membrane</keyword>
<dbReference type="SUPFAM" id="SSF53300">
    <property type="entry name" value="vWA-like"/>
    <property type="match status" value="1"/>
</dbReference>
<dbReference type="InParanoid" id="A0A420XNI4"/>
<feature type="transmembrane region" description="Helical" evidence="5">
    <location>
        <begin position="290"/>
        <end position="312"/>
    </location>
</feature>
<dbReference type="InterPro" id="IPR036465">
    <property type="entry name" value="vWFA_dom_sf"/>
</dbReference>
<dbReference type="SMART" id="SM00327">
    <property type="entry name" value="VWA"/>
    <property type="match status" value="1"/>
</dbReference>
<evidence type="ECO:0000256" key="1">
    <source>
        <dbReference type="ARBA" id="ARBA00022475"/>
    </source>
</evidence>
<feature type="transmembrane region" description="Helical" evidence="5">
    <location>
        <begin position="12"/>
        <end position="28"/>
    </location>
</feature>
<dbReference type="EMBL" id="RBWV01000012">
    <property type="protein sequence ID" value="RKS73745.1"/>
    <property type="molecule type" value="Genomic_DNA"/>
</dbReference>
<dbReference type="Gene3D" id="3.40.50.410">
    <property type="entry name" value="von Willebrand factor, type A domain"/>
    <property type="match status" value="1"/>
</dbReference>
<feature type="domain" description="VWFA" evidence="6">
    <location>
        <begin position="89"/>
        <end position="277"/>
    </location>
</feature>
<sequence>MHGLAFDHPGRLLLLALVVVLGVAYALLQRRRSRDAVVLPGLSALMASLPKLGWRRHVVAAAMLVSLAGATAAFAAPTAEVKVARERATVVVALDVSLSMAATDVSPDRLSAAKSAASQFVSGLPARFNVGLVAFSGVADTVVAPTQDHQKVEDAIATLQLGNGTAIGDAVASSLDAIAAVPGARGTAAAPARVVLLSDGANTTGRTLPDVEQQALAAGVPVSTIAYGTPDGIVRVQDGFVRVPVDGPALAELADVTHGQAYQAASGKELEGVYDDIGSQVGYTTERHGVAAGATGLALLAALAAGAAALAWSPRTI</sequence>
<dbReference type="AlphaFoldDB" id="A0A420XNI4"/>
<keyword evidence="3 5" id="KW-1133">Transmembrane helix</keyword>
<evidence type="ECO:0000256" key="4">
    <source>
        <dbReference type="ARBA" id="ARBA00023136"/>
    </source>
</evidence>
<dbReference type="Pfam" id="PF13519">
    <property type="entry name" value="VWA_2"/>
    <property type="match status" value="1"/>
</dbReference>
<dbReference type="PROSITE" id="PS50234">
    <property type="entry name" value="VWFA"/>
    <property type="match status" value="1"/>
</dbReference>
<evidence type="ECO:0000313" key="8">
    <source>
        <dbReference type="Proteomes" id="UP000281955"/>
    </source>
</evidence>
<reference evidence="7 8" key="1">
    <citation type="submission" date="2018-10" db="EMBL/GenBank/DDBJ databases">
        <title>Genomic Encyclopedia of Archaeal and Bacterial Type Strains, Phase II (KMG-II): from individual species to whole genera.</title>
        <authorList>
            <person name="Goeker M."/>
        </authorList>
    </citation>
    <scope>NUCLEOTIDE SEQUENCE [LARGE SCALE GENOMIC DNA]</scope>
    <source>
        <strain evidence="7 8">RP-AC37</strain>
    </source>
</reference>
<dbReference type="Proteomes" id="UP000281955">
    <property type="component" value="Unassembled WGS sequence"/>
</dbReference>
<dbReference type="PANTHER" id="PTHR22550:SF5">
    <property type="entry name" value="LEUCINE ZIPPER PROTEIN 4"/>
    <property type="match status" value="1"/>
</dbReference>
<evidence type="ECO:0000256" key="5">
    <source>
        <dbReference type="SAM" id="Phobius"/>
    </source>
</evidence>
<comment type="caution">
    <text evidence="7">The sequence shown here is derived from an EMBL/GenBank/DDBJ whole genome shotgun (WGS) entry which is preliminary data.</text>
</comment>
<dbReference type="PANTHER" id="PTHR22550">
    <property type="entry name" value="SPORE GERMINATION PROTEIN"/>
    <property type="match status" value="1"/>
</dbReference>
<evidence type="ECO:0000256" key="3">
    <source>
        <dbReference type="ARBA" id="ARBA00022989"/>
    </source>
</evidence>
<evidence type="ECO:0000259" key="6">
    <source>
        <dbReference type="PROSITE" id="PS50234"/>
    </source>
</evidence>
<proteinExistence type="predicted"/>
<keyword evidence="2 5" id="KW-0812">Transmembrane</keyword>
<dbReference type="OrthoDB" id="8882959at2"/>
<evidence type="ECO:0000256" key="2">
    <source>
        <dbReference type="ARBA" id="ARBA00022692"/>
    </source>
</evidence>
<gene>
    <name evidence="7" type="ORF">CLV35_2234</name>
</gene>
<keyword evidence="8" id="KW-1185">Reference proteome</keyword>